<reference evidence="1" key="1">
    <citation type="submission" date="2022-08" db="UniProtKB">
        <authorList>
            <consortium name="EnsemblMetazoa"/>
        </authorList>
    </citation>
    <scope>IDENTIFICATION</scope>
</reference>
<dbReference type="EnsemblMetazoa" id="ACOM031276-RA">
    <property type="protein sequence ID" value="ACOM031276-PA.1"/>
    <property type="gene ID" value="ACOM031276"/>
</dbReference>
<sequence>MASRTWRISFVRECTDDEEDSFRPAPSAAFACLSYTFTTFVLSLDDMGVDEVVVVMPRCPRVAFAGLIGAEIVGRGQQDRLQVRYRPAIVLAERQERVARKQRRKVVRNVVVRRLEYVAHHVFHLHRPLVRVQQGEQLLAVQYRGKYTFRAEMRDYLLPAAVHDVERQLRKLLLRPELHVVPADPLQTLAVQIVQTPLEPEQIGQCGQLHQADALRRMGGTGVDVAERKVHCRVRVAGQGDHVARILHPTPGENCRKVLATRSQYALVRSHLPRLDLDRHVGGNLLKEHLQQILTEAARLPARDGFVDRFCRGGEQR</sequence>
<dbReference type="Proteomes" id="UP000075882">
    <property type="component" value="Unassembled WGS sequence"/>
</dbReference>
<organism evidence="1">
    <name type="scientific">Anopheles coluzzii</name>
    <name type="common">African malaria mosquito</name>
    <dbReference type="NCBI Taxonomy" id="1518534"/>
    <lineage>
        <taxon>Eukaryota</taxon>
        <taxon>Metazoa</taxon>
        <taxon>Ecdysozoa</taxon>
        <taxon>Arthropoda</taxon>
        <taxon>Hexapoda</taxon>
        <taxon>Insecta</taxon>
        <taxon>Pterygota</taxon>
        <taxon>Neoptera</taxon>
        <taxon>Endopterygota</taxon>
        <taxon>Diptera</taxon>
        <taxon>Nematocera</taxon>
        <taxon>Culicoidea</taxon>
        <taxon>Culicidae</taxon>
        <taxon>Anophelinae</taxon>
        <taxon>Anopheles</taxon>
    </lineage>
</organism>
<evidence type="ECO:0000313" key="1">
    <source>
        <dbReference type="EnsemblMetazoa" id="ACOM031276-PA.1"/>
    </source>
</evidence>
<proteinExistence type="predicted"/>
<name>A0A8W7PGA5_ANOCL</name>
<dbReference type="AlphaFoldDB" id="A0A8W7PGA5"/>
<protein>
    <submittedName>
        <fullName evidence="1">Uncharacterized protein</fullName>
    </submittedName>
</protein>
<accession>A0A8W7PGA5</accession>